<evidence type="ECO:0000259" key="1">
    <source>
        <dbReference type="Pfam" id="PF00483"/>
    </source>
</evidence>
<dbReference type="Proteomes" id="UP000179264">
    <property type="component" value="Unassembled WGS sequence"/>
</dbReference>
<gene>
    <name evidence="2" type="ORF">A2W58_02140</name>
</gene>
<dbReference type="CDD" id="cd04181">
    <property type="entry name" value="NTP_transferase"/>
    <property type="match status" value="1"/>
</dbReference>
<comment type="caution">
    <text evidence="2">The sequence shown here is derived from an EMBL/GenBank/DDBJ whole genome shotgun (WGS) entry which is preliminary data.</text>
</comment>
<dbReference type="Gene3D" id="3.90.550.10">
    <property type="entry name" value="Spore Coat Polysaccharide Biosynthesis Protein SpsA, Chain A"/>
    <property type="match status" value="1"/>
</dbReference>
<dbReference type="PANTHER" id="PTHR22572">
    <property type="entry name" value="SUGAR-1-PHOSPHATE GUANYL TRANSFERASE"/>
    <property type="match status" value="1"/>
</dbReference>
<dbReference type="Pfam" id="PF00483">
    <property type="entry name" value="NTP_transferase"/>
    <property type="match status" value="1"/>
</dbReference>
<feature type="domain" description="Nucleotidyl transferase" evidence="1">
    <location>
        <begin position="2"/>
        <end position="232"/>
    </location>
</feature>
<organism evidence="2 3">
    <name type="scientific">Candidatus Zambryskibacteria bacterium RIFCSPHIGHO2_02_38_10.5</name>
    <dbReference type="NCBI Taxonomy" id="1802742"/>
    <lineage>
        <taxon>Bacteria</taxon>
        <taxon>Candidatus Zambryskiibacteriota</taxon>
    </lineage>
</organism>
<dbReference type="AlphaFoldDB" id="A0A1G2T704"/>
<protein>
    <recommendedName>
        <fullName evidence="1">Nucleotidyl transferase domain-containing protein</fullName>
    </recommendedName>
</protein>
<evidence type="ECO:0000313" key="2">
    <source>
        <dbReference type="EMBL" id="OHA93057.1"/>
    </source>
</evidence>
<reference evidence="2 3" key="1">
    <citation type="journal article" date="2016" name="Nat. Commun.">
        <title>Thousands of microbial genomes shed light on interconnected biogeochemical processes in an aquifer system.</title>
        <authorList>
            <person name="Anantharaman K."/>
            <person name="Brown C.T."/>
            <person name="Hug L.A."/>
            <person name="Sharon I."/>
            <person name="Castelle C.J."/>
            <person name="Probst A.J."/>
            <person name="Thomas B.C."/>
            <person name="Singh A."/>
            <person name="Wilkins M.J."/>
            <person name="Karaoz U."/>
            <person name="Brodie E.L."/>
            <person name="Williams K.H."/>
            <person name="Hubbard S.S."/>
            <person name="Banfield J.F."/>
        </authorList>
    </citation>
    <scope>NUCLEOTIDE SEQUENCE [LARGE SCALE GENOMIC DNA]</scope>
</reference>
<accession>A0A1G2T704</accession>
<dbReference type="InterPro" id="IPR050486">
    <property type="entry name" value="Mannose-1P_guanyltransferase"/>
</dbReference>
<dbReference type="EMBL" id="MHVL01000028">
    <property type="protein sequence ID" value="OHA93057.1"/>
    <property type="molecule type" value="Genomic_DNA"/>
</dbReference>
<dbReference type="InterPro" id="IPR029044">
    <property type="entry name" value="Nucleotide-diphossugar_trans"/>
</dbReference>
<dbReference type="SUPFAM" id="SSF53448">
    <property type="entry name" value="Nucleotide-diphospho-sugar transferases"/>
    <property type="match status" value="1"/>
</dbReference>
<evidence type="ECO:0000313" key="3">
    <source>
        <dbReference type="Proteomes" id="UP000179264"/>
    </source>
</evidence>
<proteinExistence type="predicted"/>
<sequence length="240" mass="27257">MKAVILCAGLGTRLRPITDTIPKVMVEIGGKPLLQHHIEWLVENGIRDIGINLFYLPDVITDFFGDGSRFGAKIRYSIEKTLSGTAGGFKNFKDFVGNEKCLVIYGDNFFSLDLKDFEKFHDTKKGIVSIALKRFEDLTGKGIVGLDERECILWFKEKPKPEEVTTNLVNAGIYIFEPEIFSYIPEDRDYDFGKDIFPSLLEKGIKMYGYHLSGYLVDIGTFTALEQVKKDYPSIFLPKK</sequence>
<dbReference type="InterPro" id="IPR005835">
    <property type="entry name" value="NTP_transferase_dom"/>
</dbReference>
<name>A0A1G2T704_9BACT</name>